<evidence type="ECO:0000256" key="2">
    <source>
        <dbReference type="ARBA" id="ARBA00022692"/>
    </source>
</evidence>
<dbReference type="AlphaFoldDB" id="A0A813ZZ56"/>
<dbReference type="InterPro" id="IPR019133">
    <property type="entry name" value="MIC60"/>
</dbReference>
<keyword evidence="14" id="KW-1185">Reference proteome</keyword>
<comment type="subunit">
    <text evidence="7">Component of the mitochondrial contact site and cristae organizing system (MICOS) complex.</text>
</comment>
<name>A0A813ZZ56_9BILA</name>
<keyword evidence="8" id="KW-0175">Coiled coil</keyword>
<evidence type="ECO:0000256" key="8">
    <source>
        <dbReference type="SAM" id="Coils"/>
    </source>
</evidence>
<comment type="subcellular location">
    <subcellularLocation>
        <location evidence="7">Mitochondrion inner membrane</location>
        <topology evidence="7">Single-pass membrane protein</topology>
    </subcellularLocation>
</comment>
<organism evidence="10 14">
    <name type="scientific">Didymodactylos carnosus</name>
    <dbReference type="NCBI Taxonomy" id="1234261"/>
    <lineage>
        <taxon>Eukaryota</taxon>
        <taxon>Metazoa</taxon>
        <taxon>Spiralia</taxon>
        <taxon>Gnathifera</taxon>
        <taxon>Rotifera</taxon>
        <taxon>Eurotatoria</taxon>
        <taxon>Bdelloidea</taxon>
        <taxon>Philodinida</taxon>
        <taxon>Philodinidae</taxon>
        <taxon>Didymodactylos</taxon>
    </lineage>
</organism>
<dbReference type="GO" id="GO:0061617">
    <property type="term" value="C:MICOS complex"/>
    <property type="evidence" value="ECO:0007669"/>
    <property type="project" value="TreeGrafter"/>
</dbReference>
<dbReference type="Proteomes" id="UP000682733">
    <property type="component" value="Unassembled WGS sequence"/>
</dbReference>
<protein>
    <recommendedName>
        <fullName evidence="7">MICOS complex subunit MIC60</fullName>
    </recommendedName>
    <alternativeName>
        <fullName evidence="7">Mitofilin</fullName>
    </alternativeName>
</protein>
<accession>A0A813ZZ56</accession>
<dbReference type="EMBL" id="CAJOBA010004632">
    <property type="protein sequence ID" value="CAF3718693.1"/>
    <property type="molecule type" value="Genomic_DNA"/>
</dbReference>
<feature type="compositionally biased region" description="Polar residues" evidence="9">
    <location>
        <begin position="43"/>
        <end position="62"/>
    </location>
</feature>
<dbReference type="Proteomes" id="UP000681722">
    <property type="component" value="Unassembled WGS sequence"/>
</dbReference>
<reference evidence="10" key="1">
    <citation type="submission" date="2021-02" db="EMBL/GenBank/DDBJ databases">
        <authorList>
            <person name="Nowell W R."/>
        </authorList>
    </citation>
    <scope>NUCLEOTIDE SEQUENCE</scope>
</reference>
<dbReference type="EMBL" id="CAJNOQ010001592">
    <property type="protein sequence ID" value="CAF0905350.1"/>
    <property type="molecule type" value="Genomic_DNA"/>
</dbReference>
<keyword evidence="6" id="KW-0472">Membrane</keyword>
<feature type="compositionally biased region" description="Low complexity" evidence="9">
    <location>
        <begin position="24"/>
        <end position="42"/>
    </location>
</feature>
<dbReference type="PANTHER" id="PTHR15415">
    <property type="entry name" value="MITOFILIN"/>
    <property type="match status" value="1"/>
</dbReference>
<keyword evidence="4" id="KW-1133">Transmembrane helix</keyword>
<comment type="similarity">
    <text evidence="1 7">Belongs to the MICOS complex subunit Mic60 family.</text>
</comment>
<keyword evidence="5 7" id="KW-0496">Mitochondrion</keyword>
<evidence type="ECO:0000256" key="7">
    <source>
        <dbReference type="RuleBase" id="RU363000"/>
    </source>
</evidence>
<feature type="region of interest" description="Disordered" evidence="9">
    <location>
        <begin position="24"/>
        <end position="117"/>
    </location>
</feature>
<evidence type="ECO:0000313" key="11">
    <source>
        <dbReference type="EMBL" id="CAF0943988.1"/>
    </source>
</evidence>
<evidence type="ECO:0000256" key="5">
    <source>
        <dbReference type="ARBA" id="ARBA00023128"/>
    </source>
</evidence>
<sequence length="822" mass="92054">MLRVYPLNHICPRTTTLALIRHATTTPSSSSTTTTSSASSSSGNLSTNRPTTPAASTSTIKPTNAASTTYSTSGSSNNPLGGTSSTTGSGAYRTGTSSGTASGTYSSGSSQGSSSGSGALKWTAITLLTATTGVIAYAEYDSKFRRSLENSVPFSSQILSGVDQIVDPLTGRNKSITTRINEKLPDLAYVKEKVPDAKTAKDTLSSAQKTITDTVTTVKDKLPDYKTVKDNLSSAQKTITNTVSTAKDKIESAATTVKDLPKTKGTSGEKPAKMADPMFIEEPGVPLAPPPITVENYKKLEEELNKMYDTIKDSSHEITKSAEKTLASVQEHTKHMKQVMEKKVEEVSDDVWKKGEELQKQASSAYDKTISDIDSWKKQSKEYGTKLEKYGSDTKQTSKDVYNKLSKDMKDLEEQIEGKFKELHSSYQTSSFVSKFKSYIDDATKSFQKEIETMFPSLAKKSPTNLDKEDLQALLAHAHKKIAKLHQDISKMKTVEKDTVDAALLKAKAEVDTIVEQRVQEKLADTTRQLSLELKQYEEILRRQFDEQLKREIVLQHSALTQYLSDILSRQYDEWTKTYEKKLDEETLNVRLNIQHELYQAFQRVQAIETAIDQNHDAELKAKQAQKLWIQAQNILNTIVSGEGTEHLNNDIDTILQIVPDERFVQVLVSELKLNSSTDALHTSEDSLRERFQRVKTLCKRLSMVDQNHHSLMTYILSYLQSLFIIHPRHAQKYDENEDETTLDLSHLSTFSILNYVQNYIDHDQWLNALRLIQLLRGEARQCAQSWIQDTQQYLAQKQTSKLLEAYSNSIGLGTLPRHMQQ</sequence>
<evidence type="ECO:0000256" key="9">
    <source>
        <dbReference type="SAM" id="MobiDB-lite"/>
    </source>
</evidence>
<evidence type="ECO:0000256" key="6">
    <source>
        <dbReference type="ARBA" id="ARBA00023136"/>
    </source>
</evidence>
<evidence type="ECO:0000313" key="10">
    <source>
        <dbReference type="EMBL" id="CAF0905350.1"/>
    </source>
</evidence>
<dbReference type="PANTHER" id="PTHR15415:SF7">
    <property type="entry name" value="MICOS COMPLEX SUBUNIT MIC60"/>
    <property type="match status" value="1"/>
</dbReference>
<keyword evidence="2 7" id="KW-0812">Transmembrane</keyword>
<feature type="coiled-coil region" evidence="8">
    <location>
        <begin position="395"/>
        <end position="422"/>
    </location>
</feature>
<evidence type="ECO:0000313" key="13">
    <source>
        <dbReference type="EMBL" id="CAF3718693.1"/>
    </source>
</evidence>
<evidence type="ECO:0000256" key="1">
    <source>
        <dbReference type="ARBA" id="ARBA00010877"/>
    </source>
</evidence>
<proteinExistence type="inferred from homology"/>
<gene>
    <name evidence="10" type="ORF">GPM918_LOCUS8858</name>
    <name evidence="11" type="ORF">OVA965_LOCUS11788</name>
    <name evidence="12" type="ORF">SRO942_LOCUS8859</name>
    <name evidence="13" type="ORF">TMI583_LOCUS11789</name>
</gene>
<comment type="function">
    <text evidence="7">Component of the MICOS complex, a large protein complex of the mitochondrial inner membrane that plays crucial roles in the maintenance of crista junctions, inner membrane architecture, and formation of contact sites to the outer membrane.</text>
</comment>
<keyword evidence="3 7" id="KW-0999">Mitochondrion inner membrane</keyword>
<evidence type="ECO:0000313" key="12">
    <source>
        <dbReference type="EMBL" id="CAF3687192.1"/>
    </source>
</evidence>
<comment type="caution">
    <text evidence="10">The sequence shown here is derived from an EMBL/GenBank/DDBJ whole genome shotgun (WGS) entry which is preliminary data.</text>
</comment>
<dbReference type="EMBL" id="CAJOBC010001592">
    <property type="protein sequence ID" value="CAF3687192.1"/>
    <property type="molecule type" value="Genomic_DNA"/>
</dbReference>
<evidence type="ECO:0000313" key="14">
    <source>
        <dbReference type="Proteomes" id="UP000663829"/>
    </source>
</evidence>
<dbReference type="GO" id="GO:0042407">
    <property type="term" value="P:cristae formation"/>
    <property type="evidence" value="ECO:0007669"/>
    <property type="project" value="TreeGrafter"/>
</dbReference>
<evidence type="ECO:0000256" key="3">
    <source>
        <dbReference type="ARBA" id="ARBA00022792"/>
    </source>
</evidence>
<dbReference type="OrthoDB" id="10261039at2759"/>
<dbReference type="Proteomes" id="UP000677228">
    <property type="component" value="Unassembled WGS sequence"/>
</dbReference>
<dbReference type="EMBL" id="CAJNOK010004628">
    <property type="protein sequence ID" value="CAF0943988.1"/>
    <property type="molecule type" value="Genomic_DNA"/>
</dbReference>
<dbReference type="Proteomes" id="UP000663829">
    <property type="component" value="Unassembled WGS sequence"/>
</dbReference>
<evidence type="ECO:0000256" key="4">
    <source>
        <dbReference type="ARBA" id="ARBA00022989"/>
    </source>
</evidence>
<feature type="compositionally biased region" description="Low complexity" evidence="9">
    <location>
        <begin position="63"/>
        <end position="117"/>
    </location>
</feature>
<dbReference type="Gene3D" id="1.20.120.20">
    <property type="entry name" value="Apolipoprotein"/>
    <property type="match status" value="1"/>
</dbReference>
<dbReference type="Pfam" id="PF09731">
    <property type="entry name" value="Mitofilin"/>
    <property type="match status" value="1"/>
</dbReference>
<dbReference type="SUPFAM" id="SSF58113">
    <property type="entry name" value="Apolipoprotein A-I"/>
    <property type="match status" value="1"/>
</dbReference>